<dbReference type="AlphaFoldDB" id="A0A2S9J6T5"/>
<proteinExistence type="predicted"/>
<protein>
    <submittedName>
        <fullName evidence="1">Uncharacterized protein</fullName>
    </submittedName>
</protein>
<dbReference type="Proteomes" id="UP000239711">
    <property type="component" value="Unassembled WGS sequence"/>
</dbReference>
<dbReference type="RefSeq" id="WP_105715824.1">
    <property type="nucleotide sequence ID" value="NZ_PVBQ01000003.1"/>
</dbReference>
<accession>A0A2S9J6T5</accession>
<dbReference type="EMBL" id="PVBQ01000003">
    <property type="protein sequence ID" value="PRD48503.1"/>
    <property type="molecule type" value="Genomic_DNA"/>
</dbReference>
<dbReference type="OrthoDB" id="9780929at2"/>
<comment type="caution">
    <text evidence="1">The sequence shown here is derived from an EMBL/GenBank/DDBJ whole genome shotgun (WGS) entry which is preliminary data.</text>
</comment>
<keyword evidence="2" id="KW-1185">Reference proteome</keyword>
<gene>
    <name evidence="1" type="ORF">C5745_04695</name>
</gene>
<sequence length="102" mass="12063">MLLGLLRNSEFLKSPAFDEMLLKVANDDILSFKNNNKWLSHHPNNAIIFKDLEIVWKDLIPTYLSDFRPLVYGEFPKEEDILKTLKMVQKRLKSVPWSIKQF</sequence>
<organism evidence="1 2">
    <name type="scientific">Sphingobacterium haloxyli</name>
    <dbReference type="NCBI Taxonomy" id="2100533"/>
    <lineage>
        <taxon>Bacteria</taxon>
        <taxon>Pseudomonadati</taxon>
        <taxon>Bacteroidota</taxon>
        <taxon>Sphingobacteriia</taxon>
        <taxon>Sphingobacteriales</taxon>
        <taxon>Sphingobacteriaceae</taxon>
        <taxon>Sphingobacterium</taxon>
    </lineage>
</organism>
<reference evidence="1 2" key="1">
    <citation type="submission" date="2018-02" db="EMBL/GenBank/DDBJ databases">
        <title>The draft genome of Sphingobacterium sp. 5JN-11.</title>
        <authorList>
            <person name="Liu L."/>
            <person name="Li L."/>
            <person name="Liang L."/>
            <person name="Zhang X."/>
            <person name="Wang T."/>
        </authorList>
    </citation>
    <scope>NUCLEOTIDE SEQUENCE [LARGE SCALE GENOMIC DNA]</scope>
    <source>
        <strain evidence="1 2">5JN-11</strain>
    </source>
</reference>
<evidence type="ECO:0000313" key="2">
    <source>
        <dbReference type="Proteomes" id="UP000239711"/>
    </source>
</evidence>
<evidence type="ECO:0000313" key="1">
    <source>
        <dbReference type="EMBL" id="PRD48503.1"/>
    </source>
</evidence>
<name>A0A2S9J6T5_9SPHI</name>